<dbReference type="InterPro" id="IPR026082">
    <property type="entry name" value="ABCA"/>
</dbReference>
<accession>A0ABN8S3X7</accession>
<sequence length="111" mass="11893">MEECEALCTRLAIMVNGHFKCLGSTQHLKSRFGRGYTLMVKVGSHQPTVSLTGIADPEVNRVEVVPAFQSPHAVPSGQPQVFANPTAQLDNPDSAAAIDAVNRVMQFVTSA</sequence>
<name>A0ABN8S3X7_9CNID</name>
<protein>
    <submittedName>
        <fullName evidence="1">Uncharacterized protein</fullName>
    </submittedName>
</protein>
<dbReference type="PANTHER" id="PTHR19229:SF268">
    <property type="entry name" value="ABC TRANSPORTER DOMAIN-CONTAINING PROTEIN"/>
    <property type="match status" value="1"/>
</dbReference>
<comment type="caution">
    <text evidence="1">The sequence shown here is derived from an EMBL/GenBank/DDBJ whole genome shotgun (WGS) entry which is preliminary data.</text>
</comment>
<keyword evidence="2" id="KW-1185">Reference proteome</keyword>
<feature type="non-terminal residue" evidence="1">
    <location>
        <position position="111"/>
    </location>
</feature>
<dbReference type="EMBL" id="CALNXK010000432">
    <property type="protein sequence ID" value="CAH3185564.1"/>
    <property type="molecule type" value="Genomic_DNA"/>
</dbReference>
<gene>
    <name evidence="1" type="ORF">PLOB_00033018</name>
</gene>
<dbReference type="PANTHER" id="PTHR19229">
    <property type="entry name" value="ATP-BINDING CASSETTE TRANSPORTER SUBFAMILY A ABCA"/>
    <property type="match status" value="1"/>
</dbReference>
<evidence type="ECO:0000313" key="1">
    <source>
        <dbReference type="EMBL" id="CAH3185564.1"/>
    </source>
</evidence>
<reference evidence="1 2" key="1">
    <citation type="submission" date="2022-05" db="EMBL/GenBank/DDBJ databases">
        <authorList>
            <consortium name="Genoscope - CEA"/>
            <person name="William W."/>
        </authorList>
    </citation>
    <scope>NUCLEOTIDE SEQUENCE [LARGE SCALE GENOMIC DNA]</scope>
</reference>
<dbReference type="Proteomes" id="UP001159405">
    <property type="component" value="Unassembled WGS sequence"/>
</dbReference>
<organism evidence="1 2">
    <name type="scientific">Porites lobata</name>
    <dbReference type="NCBI Taxonomy" id="104759"/>
    <lineage>
        <taxon>Eukaryota</taxon>
        <taxon>Metazoa</taxon>
        <taxon>Cnidaria</taxon>
        <taxon>Anthozoa</taxon>
        <taxon>Hexacorallia</taxon>
        <taxon>Scleractinia</taxon>
        <taxon>Fungiina</taxon>
        <taxon>Poritidae</taxon>
        <taxon>Porites</taxon>
    </lineage>
</organism>
<proteinExistence type="predicted"/>
<evidence type="ECO:0000313" key="2">
    <source>
        <dbReference type="Proteomes" id="UP001159405"/>
    </source>
</evidence>